<dbReference type="InterPro" id="IPR009050">
    <property type="entry name" value="Globin-like_sf"/>
</dbReference>
<gene>
    <name evidence="1" type="ORF">JCM19237_2358</name>
</gene>
<dbReference type="InterPro" id="IPR044399">
    <property type="entry name" value="Mb-like_M"/>
</dbReference>
<name>A0A090R9B9_9GAMM</name>
<proteinExistence type="predicted"/>
<evidence type="ECO:0008006" key="3">
    <source>
        <dbReference type="Google" id="ProtNLM"/>
    </source>
</evidence>
<dbReference type="AlphaFoldDB" id="A0A090R9B9"/>
<reference evidence="1 2" key="1">
    <citation type="journal article" date="2014" name="Genome Announc.">
        <title>Draft Genome Sequences of Two Vibrionaceae Species, Vibrio ponticus C121 and Photobacterium aphoticum C119, Isolated as Coral Reef Microbiota.</title>
        <authorList>
            <person name="Al-saari N."/>
            <person name="Meirelles P.M."/>
            <person name="Mino S."/>
            <person name="Suda W."/>
            <person name="Oshima K."/>
            <person name="Hattori M."/>
            <person name="Ohkuma M."/>
            <person name="Thompson F.L."/>
            <person name="Gomez-Gil B."/>
            <person name="Sawabe T."/>
            <person name="Sawabe T."/>
        </authorList>
    </citation>
    <scope>NUCLEOTIDE SEQUENCE [LARGE SCALE GENOMIC DNA]</scope>
    <source>
        <strain evidence="1 2">JCM 19237</strain>
    </source>
</reference>
<dbReference type="InterPro" id="IPR012292">
    <property type="entry name" value="Globin/Proto"/>
</dbReference>
<dbReference type="eggNOG" id="COG1017">
    <property type="taxonomic scope" value="Bacteria"/>
</dbReference>
<evidence type="ECO:0000313" key="1">
    <source>
        <dbReference type="EMBL" id="GAL04207.1"/>
    </source>
</evidence>
<evidence type="ECO:0000313" key="2">
    <source>
        <dbReference type="Proteomes" id="UP000029227"/>
    </source>
</evidence>
<dbReference type="EMBL" id="BBMN01000003">
    <property type="protein sequence ID" value="GAL04207.1"/>
    <property type="molecule type" value="Genomic_DNA"/>
</dbReference>
<comment type="caution">
    <text evidence="1">The sequence shown here is derived from an EMBL/GenBank/DDBJ whole genome shotgun (WGS) entry which is preliminary data.</text>
</comment>
<dbReference type="Proteomes" id="UP000029227">
    <property type="component" value="Unassembled WGS sequence"/>
</dbReference>
<dbReference type="CDD" id="cd01040">
    <property type="entry name" value="Mb-like"/>
    <property type="match status" value="1"/>
</dbReference>
<sequence>MDTQEVFNNSYQRCLRDPQFFYTFYDVFWQKDDKFRQMFANTDMDKQIKMLKLSIVMLMLSTTSKESRALFNNYAERHGPGGLNVAPIDFDIWLDSLLETVAQTDPLYNDDVDSAWRQCFANGLAMMKAACEAKTAHRPLYER</sequence>
<organism evidence="1 2">
    <name type="scientific">Photobacterium aphoticum</name>
    <dbReference type="NCBI Taxonomy" id="754436"/>
    <lineage>
        <taxon>Bacteria</taxon>
        <taxon>Pseudomonadati</taxon>
        <taxon>Pseudomonadota</taxon>
        <taxon>Gammaproteobacteria</taxon>
        <taxon>Vibrionales</taxon>
        <taxon>Vibrionaceae</taxon>
        <taxon>Photobacterium</taxon>
    </lineage>
</organism>
<accession>A0A090R9B9</accession>
<dbReference type="GO" id="GO:0020037">
    <property type="term" value="F:heme binding"/>
    <property type="evidence" value="ECO:0007669"/>
    <property type="project" value="InterPro"/>
</dbReference>
<dbReference type="SUPFAM" id="SSF46458">
    <property type="entry name" value="Globin-like"/>
    <property type="match status" value="1"/>
</dbReference>
<dbReference type="Gene3D" id="1.10.490.10">
    <property type="entry name" value="Globins"/>
    <property type="match status" value="1"/>
</dbReference>
<dbReference type="GO" id="GO:0019825">
    <property type="term" value="F:oxygen binding"/>
    <property type="evidence" value="ECO:0007669"/>
    <property type="project" value="InterPro"/>
</dbReference>
<protein>
    <recommendedName>
        <fullName evidence="3">Globin</fullName>
    </recommendedName>
</protein>
<dbReference type="STRING" id="754436.JCM19237_2358"/>